<dbReference type="InterPro" id="IPR050355">
    <property type="entry name" value="RCF1"/>
</dbReference>
<feature type="compositionally biased region" description="Low complexity" evidence="9">
    <location>
        <begin position="14"/>
        <end position="23"/>
    </location>
</feature>
<evidence type="ECO:0000256" key="7">
    <source>
        <dbReference type="ARBA" id="ARBA00023128"/>
    </source>
</evidence>
<keyword evidence="8 10" id="KW-0472">Membrane</keyword>
<dbReference type="PANTHER" id="PTHR12297:SF3">
    <property type="entry name" value="HIG1 DOMAIN FAMILY MEMBER 1A"/>
    <property type="match status" value="1"/>
</dbReference>
<dbReference type="Gene3D" id="6.10.140.1320">
    <property type="match status" value="1"/>
</dbReference>
<name>A0ABR4ES47_9PEZI</name>
<keyword evidence="6 10" id="KW-1133">Transmembrane helix</keyword>
<feature type="region of interest" description="Disordered" evidence="9">
    <location>
        <begin position="1"/>
        <end position="23"/>
    </location>
</feature>
<organism evidence="12 13">
    <name type="scientific">Diaporthe vaccinii</name>
    <dbReference type="NCBI Taxonomy" id="105482"/>
    <lineage>
        <taxon>Eukaryota</taxon>
        <taxon>Fungi</taxon>
        <taxon>Dikarya</taxon>
        <taxon>Ascomycota</taxon>
        <taxon>Pezizomycotina</taxon>
        <taxon>Sordariomycetes</taxon>
        <taxon>Sordariomycetidae</taxon>
        <taxon>Diaporthales</taxon>
        <taxon>Diaporthaceae</taxon>
        <taxon>Diaporthe</taxon>
        <taxon>Diaporthe eres species complex</taxon>
    </lineage>
</organism>
<comment type="caution">
    <text evidence="12">The sequence shown here is derived from an EMBL/GenBank/DDBJ whole genome shotgun (WGS) entry which is preliminary data.</text>
</comment>
<evidence type="ECO:0000256" key="1">
    <source>
        <dbReference type="ARBA" id="ARBA00002584"/>
    </source>
</evidence>
<keyword evidence="5 10" id="KW-0812">Transmembrane</keyword>
<comment type="similarity">
    <text evidence="3">Belongs to the RCF1 family.</text>
</comment>
<sequence>MASLPSPLHPQLPSPTSRSSTTTTALTAHVEIIPSTQVASGHIQLPSAPGAFRGTALHHDESCIRPATAVVFRRKRVSSSSTQISAPATLWCAHCVSLATPRRLWLTGPVSCREFYNESGLQKVLGRMKREPLVPLGCLLTVAAFTNAYRAMRKGDHNQVQRMFRARVIAQGFTVAAMVAGGLYFGAERHKERENWKMQEQEKADEKRQKWIRELEARDDEEKELKAMMNKRREKKKAAGVEAARDNFRAAEANRLGEVTPALHQEANNDTSTWGLGWLSRSRNPEPKGEPNDGEPSENKPGANEPSK</sequence>
<evidence type="ECO:0000256" key="2">
    <source>
        <dbReference type="ARBA" id="ARBA00004325"/>
    </source>
</evidence>
<evidence type="ECO:0000313" key="12">
    <source>
        <dbReference type="EMBL" id="KAL2285253.1"/>
    </source>
</evidence>
<evidence type="ECO:0000256" key="8">
    <source>
        <dbReference type="ARBA" id="ARBA00023136"/>
    </source>
</evidence>
<keyword evidence="13" id="KW-1185">Reference proteome</keyword>
<evidence type="ECO:0000259" key="11">
    <source>
        <dbReference type="PROSITE" id="PS51503"/>
    </source>
</evidence>
<evidence type="ECO:0000313" key="13">
    <source>
        <dbReference type="Proteomes" id="UP001600888"/>
    </source>
</evidence>
<gene>
    <name evidence="12" type="ORF">FJTKL_08456</name>
</gene>
<dbReference type="PROSITE" id="PS51503">
    <property type="entry name" value="HIG1"/>
    <property type="match status" value="1"/>
</dbReference>
<keyword evidence="7" id="KW-0496">Mitochondrion</keyword>
<feature type="region of interest" description="Disordered" evidence="9">
    <location>
        <begin position="259"/>
        <end position="308"/>
    </location>
</feature>
<comment type="subcellular location">
    <subcellularLocation>
        <location evidence="2">Mitochondrion membrane</location>
    </subcellularLocation>
</comment>
<dbReference type="Proteomes" id="UP001600888">
    <property type="component" value="Unassembled WGS sequence"/>
</dbReference>
<comment type="function">
    <text evidence="1">Cytochrome c oxidase subunit which plays a role in assembly of respiratory supercomplexes.</text>
</comment>
<dbReference type="PANTHER" id="PTHR12297">
    <property type="entry name" value="HYPOXIA-INDUCBILE GENE 1 HIG1 -RELATED"/>
    <property type="match status" value="1"/>
</dbReference>
<dbReference type="Pfam" id="PF04588">
    <property type="entry name" value="HIG_1_N"/>
    <property type="match status" value="1"/>
</dbReference>
<reference evidence="12 13" key="1">
    <citation type="submission" date="2024-03" db="EMBL/GenBank/DDBJ databases">
        <title>A high-quality draft genome sequence of Diaporthe vaccinii, a causative agent of upright dieback and viscid rot disease in cranberry plants.</title>
        <authorList>
            <person name="Sarrasin M."/>
            <person name="Lang B.F."/>
            <person name="Burger G."/>
        </authorList>
    </citation>
    <scope>NUCLEOTIDE SEQUENCE [LARGE SCALE GENOMIC DNA]</scope>
    <source>
        <strain evidence="12 13">IS7</strain>
    </source>
</reference>
<evidence type="ECO:0000256" key="10">
    <source>
        <dbReference type="SAM" id="Phobius"/>
    </source>
</evidence>
<dbReference type="InterPro" id="IPR007667">
    <property type="entry name" value="Hypoxia_induced_domain"/>
</dbReference>
<comment type="subunit">
    <text evidence="4">Associates with the respiratory chain complex III/complex IV supercomplex.</text>
</comment>
<protein>
    <recommendedName>
        <fullName evidence="11">HIG1 domain-containing protein</fullName>
    </recommendedName>
</protein>
<evidence type="ECO:0000256" key="6">
    <source>
        <dbReference type="ARBA" id="ARBA00022989"/>
    </source>
</evidence>
<accession>A0ABR4ES47</accession>
<proteinExistence type="inferred from homology"/>
<evidence type="ECO:0000256" key="5">
    <source>
        <dbReference type="ARBA" id="ARBA00022692"/>
    </source>
</evidence>
<feature type="transmembrane region" description="Helical" evidence="10">
    <location>
        <begin position="164"/>
        <end position="187"/>
    </location>
</feature>
<evidence type="ECO:0000256" key="9">
    <source>
        <dbReference type="SAM" id="MobiDB-lite"/>
    </source>
</evidence>
<dbReference type="EMBL" id="JBAWTH010000032">
    <property type="protein sequence ID" value="KAL2285253.1"/>
    <property type="molecule type" value="Genomic_DNA"/>
</dbReference>
<evidence type="ECO:0000256" key="4">
    <source>
        <dbReference type="ARBA" id="ARBA00011565"/>
    </source>
</evidence>
<evidence type="ECO:0000256" key="3">
    <source>
        <dbReference type="ARBA" id="ARBA00009366"/>
    </source>
</evidence>
<feature type="domain" description="HIG1" evidence="11">
    <location>
        <begin position="105"/>
        <end position="196"/>
    </location>
</feature>